<dbReference type="OrthoDB" id="5857492at2759"/>
<dbReference type="EMBL" id="UYRX01000452">
    <property type="protein sequence ID" value="VDK82429.1"/>
    <property type="molecule type" value="Genomic_DNA"/>
</dbReference>
<accession>A0A3P6TGG6</accession>
<keyword evidence="1" id="KW-0175">Coiled coil</keyword>
<evidence type="ECO:0000256" key="1">
    <source>
        <dbReference type="SAM" id="Coils"/>
    </source>
</evidence>
<organism evidence="3 4">
    <name type="scientific">Litomosoides sigmodontis</name>
    <name type="common">Filarial nematode worm</name>
    <dbReference type="NCBI Taxonomy" id="42156"/>
    <lineage>
        <taxon>Eukaryota</taxon>
        <taxon>Metazoa</taxon>
        <taxon>Ecdysozoa</taxon>
        <taxon>Nematoda</taxon>
        <taxon>Chromadorea</taxon>
        <taxon>Rhabditida</taxon>
        <taxon>Spirurina</taxon>
        <taxon>Spiruromorpha</taxon>
        <taxon>Filarioidea</taxon>
        <taxon>Onchocercidae</taxon>
        <taxon>Litomosoides</taxon>
    </lineage>
</organism>
<proteinExistence type="predicted"/>
<sequence>MSSQEDNKLAKAIRAANETLAKIEQQERIFYKTYGRHENDFMNNFISVSKRHEEILSKQFIKRLDQLISDVNVQLTMLEAKAFAAPKNHSRETSVISGNVSNVIKLPTAKIGGNNPLSSATSRGPENVTLDLSSSATDFSPTEQSDSNQIEQIDAEMMQLEQRFANIETRIQEDVEAEEIGIEFPVADIIDYVTAIKVAMHKRHLLTKQLHRIVLSDGAFEEEAKCLTKNSVAWTSEKREVLMKKMAQLEESLNKLQEFPLVYGNEFDKYYPLMDDLGLLQRLVARFLDKYEIDGSTVPTTTSTSSPSPPQSKQMEIDQINVIKLDSPKSKTSRSAGAQKASWQGKTIQKYESDVDIHTAVEKN</sequence>
<feature type="compositionally biased region" description="Polar residues" evidence="2">
    <location>
        <begin position="333"/>
        <end position="347"/>
    </location>
</feature>
<keyword evidence="4" id="KW-1185">Reference proteome</keyword>
<dbReference type="OMA" id="NKYYPLM"/>
<gene>
    <name evidence="3" type="ORF">NLS_LOCUS5752</name>
</gene>
<feature type="region of interest" description="Disordered" evidence="2">
    <location>
        <begin position="324"/>
        <end position="347"/>
    </location>
</feature>
<dbReference type="Proteomes" id="UP000277928">
    <property type="component" value="Unassembled WGS sequence"/>
</dbReference>
<protein>
    <submittedName>
        <fullName evidence="3">Uncharacterized protein</fullName>
    </submittedName>
</protein>
<name>A0A3P6TGG6_LITSI</name>
<reference evidence="3 4" key="1">
    <citation type="submission" date="2018-08" db="EMBL/GenBank/DDBJ databases">
        <authorList>
            <person name="Laetsch R D."/>
            <person name="Stevens L."/>
            <person name="Kumar S."/>
            <person name="Blaxter L. M."/>
        </authorList>
    </citation>
    <scope>NUCLEOTIDE SEQUENCE [LARGE SCALE GENOMIC DNA]</scope>
</reference>
<evidence type="ECO:0000313" key="3">
    <source>
        <dbReference type="EMBL" id="VDK82429.1"/>
    </source>
</evidence>
<dbReference type="AlphaFoldDB" id="A0A3P6TGG6"/>
<evidence type="ECO:0000256" key="2">
    <source>
        <dbReference type="SAM" id="MobiDB-lite"/>
    </source>
</evidence>
<evidence type="ECO:0000313" key="4">
    <source>
        <dbReference type="Proteomes" id="UP000277928"/>
    </source>
</evidence>
<feature type="coiled-coil region" evidence="1">
    <location>
        <begin position="143"/>
        <end position="177"/>
    </location>
</feature>